<dbReference type="RefSeq" id="WP_106759607.1">
    <property type="nucleotide sequence ID" value="NZ_PXWF02000294.1"/>
</dbReference>
<dbReference type="AlphaFoldDB" id="A0A2U2HF59"/>
<proteinExistence type="predicted"/>
<protein>
    <recommendedName>
        <fullName evidence="5">Flagellar protein FliT</fullName>
    </recommendedName>
</protein>
<dbReference type="GO" id="GO:0044781">
    <property type="term" value="P:bacterial-type flagellum organization"/>
    <property type="evidence" value="ECO:0007669"/>
    <property type="project" value="UniProtKB-KW"/>
</dbReference>
<sequence>MSTEQVISLYQSMSELSGRMLDAARSRDWENLVALESHCARNVQLLRDGEGAAPLSGDSRAKKVRIIHQILAHDREIRNLTEPWMAELAAQIGAAGTERKLAAAYGATRAG</sequence>
<accession>A0A2U2HF59</accession>
<dbReference type="Pfam" id="PF05400">
    <property type="entry name" value="FliT"/>
    <property type="match status" value="1"/>
</dbReference>
<dbReference type="InterPro" id="IPR008622">
    <property type="entry name" value="FliT"/>
</dbReference>
<keyword evidence="3" id="KW-1005">Bacterial flagellum biogenesis</keyword>
<evidence type="ECO:0000313" key="7">
    <source>
        <dbReference type="Proteomes" id="UP000241421"/>
    </source>
</evidence>
<dbReference type="Gene3D" id="1.20.58.380">
    <property type="entry name" value="Flagellar protein flit"/>
    <property type="match status" value="1"/>
</dbReference>
<evidence type="ECO:0000256" key="5">
    <source>
        <dbReference type="ARBA" id="ARBA00093797"/>
    </source>
</evidence>
<keyword evidence="6" id="KW-0966">Cell projection</keyword>
<dbReference type="EMBL" id="PXWF02000294">
    <property type="protein sequence ID" value="PWF42680.1"/>
    <property type="molecule type" value="Genomic_DNA"/>
</dbReference>
<evidence type="ECO:0000256" key="1">
    <source>
        <dbReference type="ARBA" id="ARBA00004514"/>
    </source>
</evidence>
<comment type="caution">
    <text evidence="6">The sequence shown here is derived from an EMBL/GenBank/DDBJ whole genome shotgun (WGS) entry which is preliminary data.</text>
</comment>
<dbReference type="Proteomes" id="UP000241421">
    <property type="component" value="Unassembled WGS sequence"/>
</dbReference>
<keyword evidence="6" id="KW-0282">Flagellum</keyword>
<comment type="subcellular location">
    <subcellularLocation>
        <location evidence="1">Cytoplasm</location>
        <location evidence="1">Cytosol</location>
    </subcellularLocation>
</comment>
<name>A0A2U2HF59_9BURK</name>
<evidence type="ECO:0000313" key="6">
    <source>
        <dbReference type="EMBL" id="PWF42680.1"/>
    </source>
</evidence>
<keyword evidence="7" id="KW-1185">Reference proteome</keyword>
<dbReference type="OrthoDB" id="8527993at2"/>
<keyword evidence="4" id="KW-0143">Chaperone</keyword>
<evidence type="ECO:0000256" key="3">
    <source>
        <dbReference type="ARBA" id="ARBA00022795"/>
    </source>
</evidence>
<organism evidence="6 7">
    <name type="scientific">Massilia glaciei</name>
    <dbReference type="NCBI Taxonomy" id="1524097"/>
    <lineage>
        <taxon>Bacteria</taxon>
        <taxon>Pseudomonadati</taxon>
        <taxon>Pseudomonadota</taxon>
        <taxon>Betaproteobacteria</taxon>
        <taxon>Burkholderiales</taxon>
        <taxon>Oxalobacteraceae</taxon>
        <taxon>Telluria group</taxon>
        <taxon>Massilia</taxon>
    </lineage>
</organism>
<keyword evidence="2" id="KW-0963">Cytoplasm</keyword>
<keyword evidence="6" id="KW-0969">Cilium</keyword>
<evidence type="ECO:0000256" key="2">
    <source>
        <dbReference type="ARBA" id="ARBA00022490"/>
    </source>
</evidence>
<gene>
    <name evidence="6" type="ORF">C7C56_022415</name>
</gene>
<evidence type="ECO:0000256" key="4">
    <source>
        <dbReference type="ARBA" id="ARBA00023186"/>
    </source>
</evidence>
<reference evidence="6 7" key="1">
    <citation type="submission" date="2018-04" db="EMBL/GenBank/DDBJ databases">
        <title>Massilia violaceinigra sp. nov., a novel purple-pigmented bacterium isolated from Tianshan glacier, Xinjiang, China.</title>
        <authorList>
            <person name="Wang H."/>
        </authorList>
    </citation>
    <scope>NUCLEOTIDE SEQUENCE [LARGE SCALE GENOMIC DNA]</scope>
    <source>
        <strain evidence="6 7">B448-2</strain>
    </source>
</reference>